<proteinExistence type="inferred from homology"/>
<evidence type="ECO:0000313" key="6">
    <source>
        <dbReference type="EMBL" id="KAF2115520.1"/>
    </source>
</evidence>
<protein>
    <submittedName>
        <fullName evidence="6">Alpha/beta-hydrolase</fullName>
    </submittedName>
</protein>
<dbReference type="InterPro" id="IPR016292">
    <property type="entry name" value="Epoxide_hydrolase"/>
</dbReference>
<dbReference type="Proteomes" id="UP000799770">
    <property type="component" value="Unassembled WGS sequence"/>
</dbReference>
<evidence type="ECO:0000256" key="1">
    <source>
        <dbReference type="ARBA" id="ARBA00010088"/>
    </source>
</evidence>
<keyword evidence="2" id="KW-0058">Aromatic hydrocarbons catabolism</keyword>
<feature type="active site" description="Nucleophile" evidence="4">
    <location>
        <position position="182"/>
    </location>
</feature>
<evidence type="ECO:0000256" key="3">
    <source>
        <dbReference type="ARBA" id="ARBA00022801"/>
    </source>
</evidence>
<dbReference type="Pfam" id="PF06441">
    <property type="entry name" value="EHN"/>
    <property type="match status" value="1"/>
</dbReference>
<dbReference type="SUPFAM" id="SSF53474">
    <property type="entry name" value="alpha/beta-Hydrolases"/>
    <property type="match status" value="1"/>
</dbReference>
<dbReference type="GO" id="GO:0004301">
    <property type="term" value="F:epoxide hydrolase activity"/>
    <property type="evidence" value="ECO:0007669"/>
    <property type="project" value="TreeGrafter"/>
</dbReference>
<feature type="active site" description="Proton acceptor" evidence="4">
    <location>
        <position position="372"/>
    </location>
</feature>
<dbReference type="EMBL" id="ML977323">
    <property type="protein sequence ID" value="KAF2115520.1"/>
    <property type="molecule type" value="Genomic_DNA"/>
</dbReference>
<sequence length="407" mass="45717">MAKIVPYKVEVPEAKIQKLKRRLADAEFPDQLDGSGWASGDGVPLADIRRLTTYWKDRFDWRQVESKLNALPTFMASISITGFEVLEVYFIHVKSASNNAIPLLFLHGWPGSILEVTKLLPLLADLEQDGGPAFDVVAPSLPNFGYSSAVRTPGFRLEHYADTCNQLMTTLGYEKYAVQAGDLGVPISKVIGMRHRNMKALHWNLVPSRPPTLASPFAFASFIITHMFNLYSHEEAKGLERTMAIQKSGWGYHHIQQTKPETIAYAFTDSPVGLLAWIYEKLYDWTDEYPWTEDEVCSWVSMYWFSRNGPGASTRIYHETAKGDYPVEVPACLSDVKLGLAYFPKEIVLLPRAWARSLGQVVYQKEHDKGGHFAAWERPDAIVGDLMAMFSKGGPAFGVIDGRNGYE</sequence>
<organism evidence="6 7">
    <name type="scientific">Lophiotrema nucula</name>
    <dbReference type="NCBI Taxonomy" id="690887"/>
    <lineage>
        <taxon>Eukaryota</taxon>
        <taxon>Fungi</taxon>
        <taxon>Dikarya</taxon>
        <taxon>Ascomycota</taxon>
        <taxon>Pezizomycotina</taxon>
        <taxon>Dothideomycetes</taxon>
        <taxon>Pleosporomycetidae</taxon>
        <taxon>Pleosporales</taxon>
        <taxon>Lophiotremataceae</taxon>
        <taxon>Lophiotrema</taxon>
    </lineage>
</organism>
<dbReference type="PANTHER" id="PTHR21661:SF35">
    <property type="entry name" value="EPOXIDE HYDROLASE"/>
    <property type="match status" value="1"/>
</dbReference>
<comment type="similarity">
    <text evidence="1">Belongs to the peptidase S33 family.</text>
</comment>
<dbReference type="AlphaFoldDB" id="A0A6A5Z7X0"/>
<dbReference type="GO" id="GO:0097176">
    <property type="term" value="P:epoxide metabolic process"/>
    <property type="evidence" value="ECO:0007669"/>
    <property type="project" value="TreeGrafter"/>
</dbReference>
<name>A0A6A5Z7X0_9PLEO</name>
<feature type="active site" description="Proton donor" evidence="4">
    <location>
        <position position="317"/>
    </location>
</feature>
<evidence type="ECO:0000256" key="2">
    <source>
        <dbReference type="ARBA" id="ARBA00022797"/>
    </source>
</evidence>
<accession>A0A6A5Z7X0</accession>
<dbReference type="InterPro" id="IPR010497">
    <property type="entry name" value="Epoxide_hydro_N"/>
</dbReference>
<dbReference type="PRINTS" id="PR00412">
    <property type="entry name" value="EPOXHYDRLASE"/>
</dbReference>
<dbReference type="OrthoDB" id="7130006at2759"/>
<reference evidence="6" key="1">
    <citation type="journal article" date="2020" name="Stud. Mycol.">
        <title>101 Dothideomycetes genomes: a test case for predicting lifestyles and emergence of pathogens.</title>
        <authorList>
            <person name="Haridas S."/>
            <person name="Albert R."/>
            <person name="Binder M."/>
            <person name="Bloem J."/>
            <person name="Labutti K."/>
            <person name="Salamov A."/>
            <person name="Andreopoulos B."/>
            <person name="Baker S."/>
            <person name="Barry K."/>
            <person name="Bills G."/>
            <person name="Bluhm B."/>
            <person name="Cannon C."/>
            <person name="Castanera R."/>
            <person name="Culley D."/>
            <person name="Daum C."/>
            <person name="Ezra D."/>
            <person name="Gonzalez J."/>
            <person name="Henrissat B."/>
            <person name="Kuo A."/>
            <person name="Liang C."/>
            <person name="Lipzen A."/>
            <person name="Lutzoni F."/>
            <person name="Magnuson J."/>
            <person name="Mondo S."/>
            <person name="Nolan M."/>
            <person name="Ohm R."/>
            <person name="Pangilinan J."/>
            <person name="Park H.-J."/>
            <person name="Ramirez L."/>
            <person name="Alfaro M."/>
            <person name="Sun H."/>
            <person name="Tritt A."/>
            <person name="Yoshinaga Y."/>
            <person name="Zwiers L.-H."/>
            <person name="Turgeon B."/>
            <person name="Goodwin S."/>
            <person name="Spatafora J."/>
            <person name="Crous P."/>
            <person name="Grigoriev I."/>
        </authorList>
    </citation>
    <scope>NUCLEOTIDE SEQUENCE</scope>
    <source>
        <strain evidence="6">CBS 627.86</strain>
    </source>
</reference>
<dbReference type="InterPro" id="IPR000639">
    <property type="entry name" value="Epox_hydrolase-like"/>
</dbReference>
<dbReference type="PANTHER" id="PTHR21661">
    <property type="entry name" value="EPOXIDE HYDROLASE 1-RELATED"/>
    <property type="match status" value="1"/>
</dbReference>
<gene>
    <name evidence="6" type="ORF">BDV96DRAFT_81761</name>
</gene>
<feature type="domain" description="Epoxide hydrolase N-terminal" evidence="5">
    <location>
        <begin position="5"/>
        <end position="116"/>
    </location>
</feature>
<dbReference type="InterPro" id="IPR029058">
    <property type="entry name" value="AB_hydrolase_fold"/>
</dbReference>
<evidence type="ECO:0000259" key="5">
    <source>
        <dbReference type="Pfam" id="PF06441"/>
    </source>
</evidence>
<keyword evidence="3 6" id="KW-0378">Hydrolase</keyword>
<keyword evidence="7" id="KW-1185">Reference proteome</keyword>
<dbReference type="PIRSF" id="PIRSF001112">
    <property type="entry name" value="Epoxide_hydrolase"/>
    <property type="match status" value="1"/>
</dbReference>
<evidence type="ECO:0000313" key="7">
    <source>
        <dbReference type="Proteomes" id="UP000799770"/>
    </source>
</evidence>
<evidence type="ECO:0000256" key="4">
    <source>
        <dbReference type="PIRSR" id="PIRSR001112-1"/>
    </source>
</evidence>
<dbReference type="Gene3D" id="3.40.50.1820">
    <property type="entry name" value="alpha/beta hydrolase"/>
    <property type="match status" value="1"/>
</dbReference>